<reference evidence="9" key="1">
    <citation type="submission" date="2018-10" db="EMBL/GenBank/DDBJ databases">
        <title>Population genomic analysis revealed the cold adaptation of white poplar.</title>
        <authorList>
            <person name="Liu Y.-J."/>
        </authorList>
    </citation>
    <scope>NUCLEOTIDE SEQUENCE [LARGE SCALE GENOMIC DNA]</scope>
    <source>
        <strain evidence="9">PAL-ZL1</strain>
    </source>
</reference>
<evidence type="ECO:0000256" key="4">
    <source>
        <dbReference type="ARBA" id="ARBA00022989"/>
    </source>
</evidence>
<proteinExistence type="predicted"/>
<dbReference type="PANTHER" id="PTHR48063:SF112">
    <property type="entry name" value="RECEPTOR LIKE PROTEIN 30-LIKE"/>
    <property type="match status" value="1"/>
</dbReference>
<organism evidence="9">
    <name type="scientific">Populus alba</name>
    <name type="common">White poplar</name>
    <dbReference type="NCBI Taxonomy" id="43335"/>
    <lineage>
        <taxon>Eukaryota</taxon>
        <taxon>Viridiplantae</taxon>
        <taxon>Streptophyta</taxon>
        <taxon>Embryophyta</taxon>
        <taxon>Tracheophyta</taxon>
        <taxon>Spermatophyta</taxon>
        <taxon>Magnoliopsida</taxon>
        <taxon>eudicotyledons</taxon>
        <taxon>Gunneridae</taxon>
        <taxon>Pentapetalae</taxon>
        <taxon>rosids</taxon>
        <taxon>fabids</taxon>
        <taxon>Malpighiales</taxon>
        <taxon>Salicaceae</taxon>
        <taxon>Saliceae</taxon>
        <taxon>Populus</taxon>
    </lineage>
</organism>
<dbReference type="STRING" id="43335.A0A4U5M4K2"/>
<feature type="signal peptide" evidence="8">
    <location>
        <begin position="1"/>
        <end position="18"/>
    </location>
</feature>
<dbReference type="PANTHER" id="PTHR48063">
    <property type="entry name" value="LRR RECEPTOR-LIKE KINASE"/>
    <property type="match status" value="1"/>
</dbReference>
<keyword evidence="7" id="KW-0325">Glycoprotein</keyword>
<feature type="chain" id="PRO_5020861039" evidence="8">
    <location>
        <begin position="19"/>
        <end position="107"/>
    </location>
</feature>
<evidence type="ECO:0000256" key="8">
    <source>
        <dbReference type="SAM" id="SignalP"/>
    </source>
</evidence>
<comment type="subcellular location">
    <subcellularLocation>
        <location evidence="1">Membrane</location>
        <topology evidence="1">Single-pass type I membrane protein</topology>
    </subcellularLocation>
</comment>
<dbReference type="GO" id="GO:0016020">
    <property type="term" value="C:membrane"/>
    <property type="evidence" value="ECO:0007669"/>
    <property type="project" value="UniProtKB-SubCell"/>
</dbReference>
<dbReference type="AlphaFoldDB" id="A0A4U5M4K2"/>
<evidence type="ECO:0000256" key="3">
    <source>
        <dbReference type="ARBA" id="ARBA00022729"/>
    </source>
</evidence>
<evidence type="ECO:0000256" key="7">
    <source>
        <dbReference type="ARBA" id="ARBA00023180"/>
    </source>
</evidence>
<evidence type="ECO:0000313" key="9">
    <source>
        <dbReference type="EMBL" id="TKR63768.1"/>
    </source>
</evidence>
<keyword evidence="2" id="KW-0812">Transmembrane</keyword>
<keyword evidence="6 9" id="KW-0675">Receptor</keyword>
<comment type="caution">
    <text evidence="9">The sequence shown here is derived from an EMBL/GenBank/DDBJ whole genome shotgun (WGS) entry which is preliminary data.</text>
</comment>
<evidence type="ECO:0000256" key="5">
    <source>
        <dbReference type="ARBA" id="ARBA00023136"/>
    </source>
</evidence>
<sequence length="107" mass="12204">MSCFLVLIFVRKFEHCCGTGSTFANIGEDRCPWKGVVCSRTSGHVIKLDLRNQFQLDELGIPYFDFYPGNYSSVFLKGDINPSLLDLKHLEYLDLSMNDFSSRSKIP</sequence>
<keyword evidence="4" id="KW-1133">Transmembrane helix</keyword>
<gene>
    <name evidence="9" type="ORF">D5086_0000321530</name>
</gene>
<evidence type="ECO:0000256" key="1">
    <source>
        <dbReference type="ARBA" id="ARBA00004479"/>
    </source>
</evidence>
<dbReference type="SUPFAM" id="SSF52058">
    <property type="entry name" value="L domain-like"/>
    <property type="match status" value="1"/>
</dbReference>
<name>A0A4U5M4K2_POPAL</name>
<protein>
    <submittedName>
        <fullName evidence="9">Leucine-rich repeat receptor-like protein CLAVATA2</fullName>
    </submittedName>
</protein>
<evidence type="ECO:0000256" key="2">
    <source>
        <dbReference type="ARBA" id="ARBA00022692"/>
    </source>
</evidence>
<dbReference type="InterPro" id="IPR032675">
    <property type="entry name" value="LRR_dom_sf"/>
</dbReference>
<dbReference type="EMBL" id="RCHU01001263">
    <property type="protein sequence ID" value="TKR63768.1"/>
    <property type="molecule type" value="Genomic_DNA"/>
</dbReference>
<dbReference type="Gene3D" id="3.80.10.10">
    <property type="entry name" value="Ribonuclease Inhibitor"/>
    <property type="match status" value="1"/>
</dbReference>
<keyword evidence="3 8" id="KW-0732">Signal</keyword>
<accession>A0A4U5M4K2</accession>
<evidence type="ECO:0000256" key="6">
    <source>
        <dbReference type="ARBA" id="ARBA00023170"/>
    </source>
</evidence>
<dbReference type="InterPro" id="IPR046956">
    <property type="entry name" value="RLP23-like"/>
</dbReference>
<keyword evidence="5" id="KW-0472">Membrane</keyword>